<dbReference type="InterPro" id="IPR001810">
    <property type="entry name" value="F-box_dom"/>
</dbReference>
<feature type="domain" description="F-box" evidence="1">
    <location>
        <begin position="9"/>
        <end position="41"/>
    </location>
</feature>
<comment type="caution">
    <text evidence="3">The sequence shown here is derived from an EMBL/GenBank/DDBJ whole genome shotgun (WGS) entry which is preliminary data.</text>
</comment>
<evidence type="ECO:0008006" key="5">
    <source>
        <dbReference type="Google" id="ProtNLM"/>
    </source>
</evidence>
<dbReference type="PANTHER" id="PTHR33127">
    <property type="entry name" value="TRANSMEMBRANE PROTEIN"/>
    <property type="match status" value="1"/>
</dbReference>
<dbReference type="Gene3D" id="1.20.1280.50">
    <property type="match status" value="1"/>
</dbReference>
<sequence>MTGVIKDSWCDLPTDVLNAISERLLYVEQIHFRSVCKSWRSNTNPLKHAADKLPWVMSFKEIYHVYRFDIGVTGSNGLSGVVNSSLFYLYDPSQKRKYTLQNEILNGANVHASKHGWLLLSKKKYAGKRMPSSFFIFYTPFTHKIIQLPELHKTNGYSKATFSTAPTSPDCLIFVLTAYDKKHYVSTCRLGDNRWRTVSFDGEYGKIDSVAFVGGVFYCLFSYKHMMASFKVDQKEWKIHSHPWTRNGNLVVDQHLVESHDGNLLVSCLYLDHSQKIFRYDQLDMKWFNIENLGNTLLFLGVTSMLLPAIEEASELASTIHEAGHRLNSFIFGIRFSDCGTPRIPLWQQSYEDSKRTKIHDRNGNEDWKKIWIQPLKQT</sequence>
<dbReference type="Pfam" id="PF03478">
    <property type="entry name" value="Beta-prop_KIB1-4"/>
    <property type="match status" value="1"/>
</dbReference>
<dbReference type="EMBL" id="JAFEMO010000003">
    <property type="protein sequence ID" value="KAH7574572.1"/>
    <property type="molecule type" value="Genomic_DNA"/>
</dbReference>
<evidence type="ECO:0000259" key="1">
    <source>
        <dbReference type="Pfam" id="PF00646"/>
    </source>
</evidence>
<dbReference type="Pfam" id="PF00646">
    <property type="entry name" value="F-box"/>
    <property type="match status" value="1"/>
</dbReference>
<organism evidence="3 4">
    <name type="scientific">Xanthoceras sorbifolium</name>
    <dbReference type="NCBI Taxonomy" id="99658"/>
    <lineage>
        <taxon>Eukaryota</taxon>
        <taxon>Viridiplantae</taxon>
        <taxon>Streptophyta</taxon>
        <taxon>Embryophyta</taxon>
        <taxon>Tracheophyta</taxon>
        <taxon>Spermatophyta</taxon>
        <taxon>Magnoliopsida</taxon>
        <taxon>eudicotyledons</taxon>
        <taxon>Gunneridae</taxon>
        <taxon>Pentapetalae</taxon>
        <taxon>rosids</taxon>
        <taxon>malvids</taxon>
        <taxon>Sapindales</taxon>
        <taxon>Sapindaceae</taxon>
        <taxon>Xanthoceroideae</taxon>
        <taxon>Xanthoceras</taxon>
    </lineage>
</organism>
<proteinExistence type="predicted"/>
<dbReference type="Proteomes" id="UP000827721">
    <property type="component" value="Unassembled WGS sequence"/>
</dbReference>
<evidence type="ECO:0000313" key="3">
    <source>
        <dbReference type="EMBL" id="KAH7574572.1"/>
    </source>
</evidence>
<dbReference type="PANTHER" id="PTHR33127:SF5">
    <property type="entry name" value="TRANSMEMBRANE PROTEIN"/>
    <property type="match status" value="1"/>
</dbReference>
<evidence type="ECO:0000313" key="4">
    <source>
        <dbReference type="Proteomes" id="UP000827721"/>
    </source>
</evidence>
<dbReference type="InterPro" id="IPR005174">
    <property type="entry name" value="KIB1-4_b-propeller"/>
</dbReference>
<reference evidence="3 4" key="1">
    <citation type="submission" date="2021-02" db="EMBL/GenBank/DDBJ databases">
        <title>Plant Genome Project.</title>
        <authorList>
            <person name="Zhang R.-G."/>
        </authorList>
    </citation>
    <scope>NUCLEOTIDE SEQUENCE [LARGE SCALE GENOMIC DNA]</scope>
    <source>
        <tissue evidence="3">Leaves</tissue>
    </source>
</reference>
<gene>
    <name evidence="3" type="ORF">JRO89_XS03G0315500</name>
</gene>
<evidence type="ECO:0000259" key="2">
    <source>
        <dbReference type="Pfam" id="PF03478"/>
    </source>
</evidence>
<protein>
    <recommendedName>
        <fullName evidence="5">F-box domain-containing protein</fullName>
    </recommendedName>
</protein>
<feature type="domain" description="KIB1-4 beta-propeller" evidence="2">
    <location>
        <begin position="89"/>
        <end position="304"/>
    </location>
</feature>
<keyword evidence="4" id="KW-1185">Reference proteome</keyword>
<accession>A0ABQ8IEB8</accession>
<name>A0ABQ8IEB8_9ROSI</name>